<gene>
    <name evidence="1" type="ORF">BG006_007030</name>
</gene>
<evidence type="ECO:0000313" key="1">
    <source>
        <dbReference type="EMBL" id="KAF9329973.1"/>
    </source>
</evidence>
<organism evidence="1 2">
    <name type="scientific">Podila minutissima</name>
    <dbReference type="NCBI Taxonomy" id="64525"/>
    <lineage>
        <taxon>Eukaryota</taxon>
        <taxon>Fungi</taxon>
        <taxon>Fungi incertae sedis</taxon>
        <taxon>Mucoromycota</taxon>
        <taxon>Mortierellomycotina</taxon>
        <taxon>Mortierellomycetes</taxon>
        <taxon>Mortierellales</taxon>
        <taxon>Mortierellaceae</taxon>
        <taxon>Podila</taxon>
    </lineage>
</organism>
<proteinExistence type="predicted"/>
<dbReference type="EMBL" id="JAAAUY010000432">
    <property type="protein sequence ID" value="KAF9329973.1"/>
    <property type="molecule type" value="Genomic_DNA"/>
</dbReference>
<dbReference type="Proteomes" id="UP000696485">
    <property type="component" value="Unassembled WGS sequence"/>
</dbReference>
<protein>
    <submittedName>
        <fullName evidence="1">Uncharacterized protein</fullName>
    </submittedName>
</protein>
<sequence length="72" mass="7679">MTVVPKAIQDPDASIPYNALKSQLAAASNCYAYAEGIPRAATGTARNTGSDTVFTGYGTSPIQVFNVYFDLW</sequence>
<reference evidence="1" key="1">
    <citation type="journal article" date="2020" name="Fungal Divers.">
        <title>Resolving the Mortierellaceae phylogeny through synthesis of multi-gene phylogenetics and phylogenomics.</title>
        <authorList>
            <person name="Vandepol N."/>
            <person name="Liber J."/>
            <person name="Desiro A."/>
            <person name="Na H."/>
            <person name="Kennedy M."/>
            <person name="Barry K."/>
            <person name="Grigoriev I.V."/>
            <person name="Miller A.N."/>
            <person name="O'Donnell K."/>
            <person name="Stajich J.E."/>
            <person name="Bonito G."/>
        </authorList>
    </citation>
    <scope>NUCLEOTIDE SEQUENCE</scope>
    <source>
        <strain evidence="1">NVP1</strain>
    </source>
</reference>
<keyword evidence="2" id="KW-1185">Reference proteome</keyword>
<accession>A0A9P5SIG2</accession>
<comment type="caution">
    <text evidence="1">The sequence shown here is derived from an EMBL/GenBank/DDBJ whole genome shotgun (WGS) entry which is preliminary data.</text>
</comment>
<dbReference type="AlphaFoldDB" id="A0A9P5SIG2"/>
<evidence type="ECO:0000313" key="2">
    <source>
        <dbReference type="Proteomes" id="UP000696485"/>
    </source>
</evidence>
<name>A0A9P5SIG2_9FUNG</name>